<proteinExistence type="predicted"/>
<accession>A0A6J6E9T4</accession>
<dbReference type="AlphaFoldDB" id="A0A6J6E9T4"/>
<reference evidence="1" key="1">
    <citation type="submission" date="2020-05" db="EMBL/GenBank/DDBJ databases">
        <authorList>
            <person name="Chiriac C."/>
            <person name="Salcher M."/>
            <person name="Ghai R."/>
            <person name="Kavagutti S V."/>
        </authorList>
    </citation>
    <scope>NUCLEOTIDE SEQUENCE</scope>
</reference>
<evidence type="ECO:0000313" key="1">
    <source>
        <dbReference type="EMBL" id="CAB4573300.1"/>
    </source>
</evidence>
<organism evidence="1">
    <name type="scientific">freshwater metagenome</name>
    <dbReference type="NCBI Taxonomy" id="449393"/>
    <lineage>
        <taxon>unclassified sequences</taxon>
        <taxon>metagenomes</taxon>
        <taxon>ecological metagenomes</taxon>
    </lineage>
</organism>
<gene>
    <name evidence="1" type="ORF">UFOPK1493_02543</name>
</gene>
<sequence>MAELTHTPTELELRARVAELEALLEARTQTIVGLGARLAELQGDAPPPLTERVRQLEAELAQLRATKVLRYSALPRRWYAALRGRRG</sequence>
<protein>
    <submittedName>
        <fullName evidence="1">Unannotated protein</fullName>
    </submittedName>
</protein>
<dbReference type="EMBL" id="CAEZSR010000108">
    <property type="protein sequence ID" value="CAB4573300.1"/>
    <property type="molecule type" value="Genomic_DNA"/>
</dbReference>
<name>A0A6J6E9T4_9ZZZZ</name>